<comment type="subcellular location">
    <subcellularLocation>
        <location evidence="1 7">Cell membrane</location>
        <topology evidence="1 7">Multi-pass membrane protein</topology>
    </subcellularLocation>
</comment>
<organism evidence="9 10">
    <name type="scientific">Marinibaculum pumilum</name>
    <dbReference type="NCBI Taxonomy" id="1766165"/>
    <lineage>
        <taxon>Bacteria</taxon>
        <taxon>Pseudomonadati</taxon>
        <taxon>Pseudomonadota</taxon>
        <taxon>Alphaproteobacteria</taxon>
        <taxon>Rhodospirillales</taxon>
        <taxon>Rhodospirillaceae</taxon>
        <taxon>Marinibaculum</taxon>
    </lineage>
</organism>
<feature type="transmembrane region" description="Helical" evidence="7">
    <location>
        <begin position="133"/>
        <end position="156"/>
    </location>
</feature>
<keyword evidence="4 7" id="KW-0812">Transmembrane</keyword>
<evidence type="ECO:0000256" key="6">
    <source>
        <dbReference type="ARBA" id="ARBA00023136"/>
    </source>
</evidence>
<keyword evidence="2 7" id="KW-0813">Transport</keyword>
<evidence type="ECO:0000259" key="8">
    <source>
        <dbReference type="PROSITE" id="PS50928"/>
    </source>
</evidence>
<evidence type="ECO:0000256" key="3">
    <source>
        <dbReference type="ARBA" id="ARBA00022475"/>
    </source>
</evidence>
<dbReference type="CDD" id="cd06261">
    <property type="entry name" value="TM_PBP2"/>
    <property type="match status" value="1"/>
</dbReference>
<feature type="transmembrane region" description="Helical" evidence="7">
    <location>
        <begin position="28"/>
        <end position="47"/>
    </location>
</feature>
<dbReference type="PANTHER" id="PTHR30043">
    <property type="entry name" value="PHOSPHONATES TRANSPORT SYSTEM PERMEASE PROTEIN"/>
    <property type="match status" value="1"/>
</dbReference>
<feature type="domain" description="ABC transmembrane type-1" evidence="8">
    <location>
        <begin position="81"/>
        <end position="264"/>
    </location>
</feature>
<sequence>MSLDRPFAEDSHLEILARDGAARAKRGAVLGAIGGAVLLAFWLTGMLDLDRYADAWPAVVQLSSEMFPPDFARFGQWLRPLADTLAMSVAGTALAVALSLPVALLSAGNTTPNGGVYHAARLLLNLLRSVPELIMGIIFVAMVGFGAMPGVLALGLHSIGMVGKFFAESIEHVDPKPIEAARAAGATPFQVIWHAVLPQVMPQLADTTIYRWEYNFRASTVLGAVGAGGIGFELIASLRVLDYAQVSAILICILVCVTMVDGIGAMLRRALK</sequence>
<proteinExistence type="inferred from homology"/>
<dbReference type="RefSeq" id="WP_379902282.1">
    <property type="nucleotide sequence ID" value="NZ_JBHRTR010000028.1"/>
</dbReference>
<evidence type="ECO:0000256" key="4">
    <source>
        <dbReference type="ARBA" id="ARBA00022692"/>
    </source>
</evidence>
<keyword evidence="5 7" id="KW-1133">Transmembrane helix</keyword>
<dbReference type="SUPFAM" id="SSF161098">
    <property type="entry name" value="MetI-like"/>
    <property type="match status" value="1"/>
</dbReference>
<comment type="similarity">
    <text evidence="7">Belongs to the binding-protein-dependent transport system permease family.</text>
</comment>
<dbReference type="InterPro" id="IPR000515">
    <property type="entry name" value="MetI-like"/>
</dbReference>
<gene>
    <name evidence="9" type="primary">phnE</name>
    <name evidence="9" type="ORF">ACFOGJ_16340</name>
</gene>
<evidence type="ECO:0000256" key="7">
    <source>
        <dbReference type="RuleBase" id="RU363032"/>
    </source>
</evidence>
<comment type="caution">
    <text evidence="9">The sequence shown here is derived from an EMBL/GenBank/DDBJ whole genome shotgun (WGS) entry which is preliminary data.</text>
</comment>
<evidence type="ECO:0000256" key="2">
    <source>
        <dbReference type="ARBA" id="ARBA00022448"/>
    </source>
</evidence>
<dbReference type="NCBIfam" id="TIGR01097">
    <property type="entry name" value="PhnE"/>
    <property type="match status" value="1"/>
</dbReference>
<dbReference type="PANTHER" id="PTHR30043:SF1">
    <property type="entry name" value="ABC TRANSPORT SYSTEM PERMEASE PROTEIN P69"/>
    <property type="match status" value="1"/>
</dbReference>
<accession>A0ABV7L2H2</accession>
<evidence type="ECO:0000256" key="5">
    <source>
        <dbReference type="ARBA" id="ARBA00022989"/>
    </source>
</evidence>
<keyword evidence="3" id="KW-1003">Cell membrane</keyword>
<dbReference type="InterPro" id="IPR035906">
    <property type="entry name" value="MetI-like_sf"/>
</dbReference>
<keyword evidence="6 7" id="KW-0472">Membrane</keyword>
<feature type="transmembrane region" description="Helical" evidence="7">
    <location>
        <begin position="247"/>
        <end position="267"/>
    </location>
</feature>
<dbReference type="InterPro" id="IPR005769">
    <property type="entry name" value="PhnE/PtxC"/>
</dbReference>
<protein>
    <submittedName>
        <fullName evidence="9">Phosphonate ABC transporter, permease protein PhnE</fullName>
    </submittedName>
</protein>
<evidence type="ECO:0000313" key="9">
    <source>
        <dbReference type="EMBL" id="MFC3228815.1"/>
    </source>
</evidence>
<feature type="transmembrane region" description="Helical" evidence="7">
    <location>
        <begin position="221"/>
        <end position="241"/>
    </location>
</feature>
<reference evidence="10" key="1">
    <citation type="journal article" date="2019" name="Int. J. Syst. Evol. Microbiol.">
        <title>The Global Catalogue of Microorganisms (GCM) 10K type strain sequencing project: providing services to taxonomists for standard genome sequencing and annotation.</title>
        <authorList>
            <consortium name="The Broad Institute Genomics Platform"/>
            <consortium name="The Broad Institute Genome Sequencing Center for Infectious Disease"/>
            <person name="Wu L."/>
            <person name="Ma J."/>
        </authorList>
    </citation>
    <scope>NUCLEOTIDE SEQUENCE [LARGE SCALE GENOMIC DNA]</scope>
    <source>
        <strain evidence="10">KCTC 42964</strain>
    </source>
</reference>
<evidence type="ECO:0000256" key="1">
    <source>
        <dbReference type="ARBA" id="ARBA00004651"/>
    </source>
</evidence>
<dbReference type="Proteomes" id="UP001595528">
    <property type="component" value="Unassembled WGS sequence"/>
</dbReference>
<dbReference type="Pfam" id="PF00528">
    <property type="entry name" value="BPD_transp_1"/>
    <property type="match status" value="1"/>
</dbReference>
<dbReference type="PROSITE" id="PS50928">
    <property type="entry name" value="ABC_TM1"/>
    <property type="match status" value="1"/>
</dbReference>
<dbReference type="EMBL" id="JBHRTR010000028">
    <property type="protein sequence ID" value="MFC3228815.1"/>
    <property type="molecule type" value="Genomic_DNA"/>
</dbReference>
<name>A0ABV7L2H2_9PROT</name>
<dbReference type="Gene3D" id="1.10.3720.10">
    <property type="entry name" value="MetI-like"/>
    <property type="match status" value="1"/>
</dbReference>
<keyword evidence="10" id="KW-1185">Reference proteome</keyword>
<evidence type="ECO:0000313" key="10">
    <source>
        <dbReference type="Proteomes" id="UP001595528"/>
    </source>
</evidence>